<evidence type="ECO:0000256" key="1">
    <source>
        <dbReference type="ARBA" id="ARBA00006594"/>
    </source>
</evidence>
<comment type="catalytic activity">
    <reaction evidence="6">
        <text>a 2'-deoxyadenosine in DNA + S-adenosyl-L-methionine = an N(6)-methyl-2'-deoxyadenosine in DNA + S-adenosyl-L-homocysteine + H(+)</text>
        <dbReference type="Rhea" id="RHEA:15197"/>
        <dbReference type="Rhea" id="RHEA-COMP:12418"/>
        <dbReference type="Rhea" id="RHEA-COMP:12419"/>
        <dbReference type="ChEBI" id="CHEBI:15378"/>
        <dbReference type="ChEBI" id="CHEBI:57856"/>
        <dbReference type="ChEBI" id="CHEBI:59789"/>
        <dbReference type="ChEBI" id="CHEBI:90615"/>
        <dbReference type="ChEBI" id="CHEBI:90616"/>
        <dbReference type="EC" id="2.1.1.72"/>
    </reaction>
</comment>
<dbReference type="PRINTS" id="PR00505">
    <property type="entry name" value="D12N6MTFRASE"/>
</dbReference>
<organism evidence="7 8">
    <name type="scientific">Algoriphagus chordae</name>
    <dbReference type="NCBI Taxonomy" id="237019"/>
    <lineage>
        <taxon>Bacteria</taxon>
        <taxon>Pseudomonadati</taxon>
        <taxon>Bacteroidota</taxon>
        <taxon>Cytophagia</taxon>
        <taxon>Cytophagales</taxon>
        <taxon>Cyclobacteriaceae</taxon>
        <taxon>Algoriphagus</taxon>
    </lineage>
</organism>
<dbReference type="Gene3D" id="3.40.50.150">
    <property type="entry name" value="Vaccinia Virus protein VP39"/>
    <property type="match status" value="1"/>
</dbReference>
<dbReference type="GO" id="GO:0009307">
    <property type="term" value="P:DNA restriction-modification system"/>
    <property type="evidence" value="ECO:0007669"/>
    <property type="project" value="InterPro"/>
</dbReference>
<evidence type="ECO:0000313" key="7">
    <source>
        <dbReference type="EMBL" id="PZX46928.1"/>
    </source>
</evidence>
<evidence type="ECO:0000256" key="3">
    <source>
        <dbReference type="ARBA" id="ARBA00022603"/>
    </source>
</evidence>
<accession>A0A2W7QEH2</accession>
<dbReference type="InterPro" id="IPR012327">
    <property type="entry name" value="MeTrfase_D12"/>
</dbReference>
<evidence type="ECO:0000313" key="8">
    <source>
        <dbReference type="Proteomes" id="UP000248882"/>
    </source>
</evidence>
<dbReference type="InterPro" id="IPR012186">
    <property type="entry name" value="Ade-mod_methylase_MStsI"/>
</dbReference>
<dbReference type="GO" id="GO:1904047">
    <property type="term" value="F:S-adenosyl-L-methionine binding"/>
    <property type="evidence" value="ECO:0007669"/>
    <property type="project" value="TreeGrafter"/>
</dbReference>
<dbReference type="PIRSF" id="PIRSF036638">
    <property type="entry name" value="M_m6A_StsI"/>
    <property type="match status" value="1"/>
</dbReference>
<sequence>MRFIGNKELITTAIIDLLEEKGLVCMQRNLFNQDKKVENNLTFFDAFCGTGAVADSVKSKFNLVVNDMIKWSVIYTNGRLVSPDCTFEKLGFDPFEFFNSNSETRQNFFYKNYSPGGSERMYFSPENAGRIDYFRETIEQWKNQELINNSEYSFLLASLIESISFVSNTAGVYGAFLKHWDPRAKKPIIFQRVESNNSKHLGITTLNGKIEDLIENVECDILYLDPPYTQNQYGTQYHILQTLVLDDSPSISPITGSRPTTPMRSDWSKDYKSHILFDKIIAKTKAKHIIFSYSVDGFLSKSFIEASLKRYGKVETYKCKKISYSKYTNFKSRRGKEHFEYLFYVEKKDELEVKYESPLNYIGSKAKMIEEIKCYFPKRYSNFVDAFGGGFNVGINSKSNHTVYNELNHFVKDLVESFKINDTYQYLLYMRRIIKKYDLKKQDSDSYIKARNYYNSLPFEKRDPKLLYTIILYGFNQQIRFNGDHGFNNPVGMRWFNDKVLEKMISFSRIVKEKNIEFKNSDYSELNDVINNNSFVYLDPPYRLTTGAYNDGKRGFNGWGIEEERRLFEFVDSLNDKSICFMISYVMEHKGKTNNELKKWIESKGYRLIKVNDVPGIQRKEVLIVNYDNNGNTSLYNKEQVSKGRAVPRPLETSYIG</sequence>
<keyword evidence="5" id="KW-0949">S-adenosyl-L-methionine</keyword>
<evidence type="ECO:0000256" key="2">
    <source>
        <dbReference type="ARBA" id="ARBA00011900"/>
    </source>
</evidence>
<keyword evidence="4 7" id="KW-0808">Transferase</keyword>
<dbReference type="RefSeq" id="WP_111323016.1">
    <property type="nucleotide sequence ID" value="NZ_QKZT01000028.1"/>
</dbReference>
<dbReference type="EC" id="2.1.1.72" evidence="2"/>
<dbReference type="PANTHER" id="PTHR30481:SF3">
    <property type="entry name" value="DNA ADENINE METHYLASE"/>
    <property type="match status" value="1"/>
</dbReference>
<keyword evidence="8" id="KW-1185">Reference proteome</keyword>
<reference evidence="7 8" key="1">
    <citation type="submission" date="2018-06" db="EMBL/GenBank/DDBJ databases">
        <title>Genomic Encyclopedia of Archaeal and Bacterial Type Strains, Phase II (KMG-II): from individual species to whole genera.</title>
        <authorList>
            <person name="Goeker M."/>
        </authorList>
    </citation>
    <scope>NUCLEOTIDE SEQUENCE [LARGE SCALE GENOMIC DNA]</scope>
    <source>
        <strain evidence="7 8">DSM 19830</strain>
    </source>
</reference>
<dbReference type="InterPro" id="IPR029063">
    <property type="entry name" value="SAM-dependent_MTases_sf"/>
</dbReference>
<dbReference type="AlphaFoldDB" id="A0A2W7QEH2"/>
<comment type="caution">
    <text evidence="7">The sequence shown here is derived from an EMBL/GenBank/DDBJ whole genome shotgun (WGS) entry which is preliminary data.</text>
</comment>
<keyword evidence="3 7" id="KW-0489">Methyltransferase</keyword>
<name>A0A2W7QEH2_9BACT</name>
<evidence type="ECO:0000256" key="4">
    <source>
        <dbReference type="ARBA" id="ARBA00022679"/>
    </source>
</evidence>
<evidence type="ECO:0000256" key="5">
    <source>
        <dbReference type="ARBA" id="ARBA00022691"/>
    </source>
</evidence>
<proteinExistence type="inferred from homology"/>
<dbReference type="PANTHER" id="PTHR30481">
    <property type="entry name" value="DNA ADENINE METHYLASE"/>
    <property type="match status" value="1"/>
</dbReference>
<dbReference type="Gene3D" id="1.10.1020.10">
    <property type="entry name" value="Adenine-specific Methyltransferase, Domain 2"/>
    <property type="match status" value="1"/>
</dbReference>
<dbReference type="Pfam" id="PF02086">
    <property type="entry name" value="MethyltransfD12"/>
    <property type="match status" value="2"/>
</dbReference>
<gene>
    <name evidence="7" type="ORF">LV85_04152</name>
</gene>
<comment type="similarity">
    <text evidence="1">Belongs to the N(4)/N(6)-methyltransferase family.</text>
</comment>
<dbReference type="EMBL" id="QKZT01000028">
    <property type="protein sequence ID" value="PZX46928.1"/>
    <property type="molecule type" value="Genomic_DNA"/>
</dbReference>
<protein>
    <recommendedName>
        <fullName evidence="2">site-specific DNA-methyltransferase (adenine-specific)</fullName>
        <ecNumber evidence="2">2.1.1.72</ecNumber>
    </recommendedName>
</protein>
<dbReference type="Proteomes" id="UP000248882">
    <property type="component" value="Unassembled WGS sequence"/>
</dbReference>
<dbReference type="GO" id="GO:0009007">
    <property type="term" value="F:site-specific DNA-methyltransferase (adenine-specific) activity"/>
    <property type="evidence" value="ECO:0007669"/>
    <property type="project" value="UniProtKB-EC"/>
</dbReference>
<dbReference type="GO" id="GO:0043565">
    <property type="term" value="F:sequence-specific DNA binding"/>
    <property type="evidence" value="ECO:0007669"/>
    <property type="project" value="TreeGrafter"/>
</dbReference>
<dbReference type="GO" id="GO:0032259">
    <property type="term" value="P:methylation"/>
    <property type="evidence" value="ECO:0007669"/>
    <property type="project" value="UniProtKB-KW"/>
</dbReference>
<dbReference type="GO" id="GO:0006298">
    <property type="term" value="P:mismatch repair"/>
    <property type="evidence" value="ECO:0007669"/>
    <property type="project" value="TreeGrafter"/>
</dbReference>
<dbReference type="OrthoDB" id="9805629at2"/>
<evidence type="ECO:0000256" key="6">
    <source>
        <dbReference type="ARBA" id="ARBA00047942"/>
    </source>
</evidence>
<dbReference type="SUPFAM" id="SSF53335">
    <property type="entry name" value="S-adenosyl-L-methionine-dependent methyltransferases"/>
    <property type="match status" value="2"/>
</dbReference>
<dbReference type="InterPro" id="IPR023095">
    <property type="entry name" value="Ade_MeTrfase_dom_2"/>
</dbReference>